<proteinExistence type="predicted"/>
<comment type="caution">
    <text evidence="2">The sequence shown here is derived from an EMBL/GenBank/DDBJ whole genome shotgun (WGS) entry which is preliminary data.</text>
</comment>
<reference evidence="2 3" key="1">
    <citation type="journal article" date="2016" name="Environ. Microbiol.">
        <title>Genomic resolution of a cold subsurface aquifer community provides metabolic insights for novel microbes adapted to high CO concentrations.</title>
        <authorList>
            <person name="Probst A.J."/>
            <person name="Castelle C.J."/>
            <person name="Singh A."/>
            <person name="Brown C.T."/>
            <person name="Anantharaman K."/>
            <person name="Sharon I."/>
            <person name="Hug L.A."/>
            <person name="Burstein D."/>
            <person name="Emerson J.B."/>
            <person name="Thomas B.C."/>
            <person name="Banfield J.F."/>
        </authorList>
    </citation>
    <scope>NUCLEOTIDE SEQUENCE [LARGE SCALE GENOMIC DNA]</scope>
    <source>
        <strain evidence="2">CG1_02_37_22</strain>
    </source>
</reference>
<keyword evidence="1" id="KW-1133">Transmembrane helix</keyword>
<organism evidence="2 3">
    <name type="scientific">Candidatus Gottesmanbacteria bacterium CG1_02_37_22</name>
    <dbReference type="NCBI Taxonomy" id="1805209"/>
    <lineage>
        <taxon>Bacteria</taxon>
        <taxon>Candidatus Gottesmaniibacteriota</taxon>
    </lineage>
</organism>
<sequence length="272" mass="31043">MKTIKLKTFFSKYNYFLIIIILLVSFALLYFFYHRQRNQEFIYISLSLYKDGKTPINIAYNSVPYWVENSISIGDRESDLIGRSGVEVISKESYDWYSFGKSVNLVLRVNAIRDRTGIYLYKNKPLAVGGTLDLKLPKAQVQGVISFIGSEIPVVNNRKLKIVVKGKQQETWLADKLNIGDEIKSSQGMVVGKITDKKSFPAEIRVDTASGQAVVSYDNTKRDIEITVELLCREIDKICYFMQDQKIKVNEGVYLPFNSVSINFPIISISDK</sequence>
<protein>
    <submittedName>
        <fullName evidence="2">Uncharacterized protein</fullName>
    </submittedName>
</protein>
<dbReference type="AlphaFoldDB" id="A0A1J4TX80"/>
<dbReference type="EMBL" id="MNUY01000019">
    <property type="protein sequence ID" value="OIO15054.1"/>
    <property type="molecule type" value="Genomic_DNA"/>
</dbReference>
<accession>A0A1J4TX80</accession>
<keyword evidence="1" id="KW-0472">Membrane</keyword>
<gene>
    <name evidence="2" type="ORF">AUJ73_01375</name>
</gene>
<feature type="transmembrane region" description="Helical" evidence="1">
    <location>
        <begin position="12"/>
        <end position="33"/>
    </location>
</feature>
<name>A0A1J4TX80_9BACT</name>
<evidence type="ECO:0000313" key="2">
    <source>
        <dbReference type="EMBL" id="OIO15054.1"/>
    </source>
</evidence>
<keyword evidence="1" id="KW-0812">Transmembrane</keyword>
<evidence type="ECO:0000313" key="3">
    <source>
        <dbReference type="Proteomes" id="UP000183120"/>
    </source>
</evidence>
<evidence type="ECO:0000256" key="1">
    <source>
        <dbReference type="SAM" id="Phobius"/>
    </source>
</evidence>
<dbReference type="Proteomes" id="UP000183120">
    <property type="component" value="Unassembled WGS sequence"/>
</dbReference>